<dbReference type="Gene3D" id="3.40.50.720">
    <property type="entry name" value="NAD(P)-binding Rossmann-like Domain"/>
    <property type="match status" value="1"/>
</dbReference>
<dbReference type="InterPro" id="IPR036291">
    <property type="entry name" value="NAD(P)-bd_dom_sf"/>
</dbReference>
<dbReference type="PANTHER" id="PTHR43237:SF4">
    <property type="entry name" value="NADP-DEPENDENT MALIC ENZYME"/>
    <property type="match status" value="1"/>
</dbReference>
<keyword evidence="2" id="KW-0560">Oxidoreductase</keyword>
<dbReference type="RefSeq" id="WP_377600092.1">
    <property type="nucleotide sequence ID" value="NZ_JBHUME010000002.1"/>
</dbReference>
<feature type="domain" description="Malic enzyme NAD-binding" evidence="3">
    <location>
        <begin position="245"/>
        <end position="467"/>
    </location>
</feature>
<dbReference type="InterPro" id="IPR037062">
    <property type="entry name" value="Malic_N_dom_sf"/>
</dbReference>
<dbReference type="SUPFAM" id="SSF53223">
    <property type="entry name" value="Aminoacid dehydrogenase-like, N-terminal domain"/>
    <property type="match status" value="1"/>
</dbReference>
<dbReference type="CDD" id="cd05311">
    <property type="entry name" value="NAD_bind_2_malic_enz"/>
    <property type="match status" value="1"/>
</dbReference>
<dbReference type="EMBL" id="JBHUME010000002">
    <property type="protein sequence ID" value="MFD2611462.1"/>
    <property type="molecule type" value="Genomic_DNA"/>
</dbReference>
<keyword evidence="6" id="KW-1185">Reference proteome</keyword>
<sequence length="481" mass="52096">MNPSTLIQSQNNYSGKSVILRLEFNSESIKFGQVASLISERGGDIVAIDIISGSKTVSVRDLTVNVSDSSDISRITDAIANMKDVKLVHVSDRTFLLHLGGKISIVPKTPIQNRDDLSRVYTPDVARVCLAIKDDPQKSHALTIKRNTVAVISDGSAVLGLGNIGPEPAMPVMEGKAMLFKQFADVDSFPICLDTQDTEEIIRTIKHIAPAFGGINLEDISSPRCFEIESRLRQELDIPVFHDDQHGTAVVLYAGLLNAVKLVGKQVKDLKVVVCGIGAAGIACSKILMAAGVGKIVGVDIEGILNADEEYANPMKQWYAANTNPDREKGGLRDAVRGADVFIGLSKGGLLKREDILTMAKDPIVFAMANPTPEIEPDLIEDIAAVVATGRSDYPNQINNVLCFPGMFRGALDCRASDINEEMKLAAAEAIASIIKDDELNKHYIIPSVFNQEIVRTVRQEVIAAAIRTGVARRVPREFKA</sequence>
<proteinExistence type="inferred from homology"/>
<gene>
    <name evidence="5" type="ORF">ACFSUF_03385</name>
</gene>
<dbReference type="Pfam" id="PF03949">
    <property type="entry name" value="Malic_M"/>
    <property type="match status" value="1"/>
</dbReference>
<protein>
    <submittedName>
        <fullName evidence="5">NAD-dependent malic enzyme</fullName>
    </submittedName>
</protein>
<organism evidence="5 6">
    <name type="scientific">Paenibacillus gansuensis</name>
    <dbReference type="NCBI Taxonomy" id="306542"/>
    <lineage>
        <taxon>Bacteria</taxon>
        <taxon>Bacillati</taxon>
        <taxon>Bacillota</taxon>
        <taxon>Bacilli</taxon>
        <taxon>Bacillales</taxon>
        <taxon>Paenibacillaceae</taxon>
        <taxon>Paenibacillus</taxon>
    </lineage>
</organism>
<dbReference type="SMART" id="SM01274">
    <property type="entry name" value="malic"/>
    <property type="match status" value="1"/>
</dbReference>
<dbReference type="Proteomes" id="UP001597541">
    <property type="component" value="Unassembled WGS sequence"/>
</dbReference>
<accession>A0ABW5P865</accession>
<dbReference type="InterPro" id="IPR046346">
    <property type="entry name" value="Aminoacid_DH-like_N_sf"/>
</dbReference>
<comment type="caution">
    <text evidence="5">The sequence shown here is derived from an EMBL/GenBank/DDBJ whole genome shotgun (WGS) entry which is preliminary data.</text>
</comment>
<evidence type="ECO:0000256" key="1">
    <source>
        <dbReference type="ARBA" id="ARBA00008785"/>
    </source>
</evidence>
<dbReference type="InterPro" id="IPR012301">
    <property type="entry name" value="Malic_N_dom"/>
</dbReference>
<evidence type="ECO:0000313" key="6">
    <source>
        <dbReference type="Proteomes" id="UP001597541"/>
    </source>
</evidence>
<evidence type="ECO:0000259" key="4">
    <source>
        <dbReference type="SMART" id="SM01274"/>
    </source>
</evidence>
<dbReference type="PANTHER" id="PTHR43237">
    <property type="entry name" value="NADP-DEPENDENT MALIC ENZYME"/>
    <property type="match status" value="1"/>
</dbReference>
<evidence type="ECO:0000313" key="5">
    <source>
        <dbReference type="EMBL" id="MFD2611462.1"/>
    </source>
</evidence>
<dbReference type="Pfam" id="PF00390">
    <property type="entry name" value="malic"/>
    <property type="match status" value="1"/>
</dbReference>
<feature type="domain" description="Malic enzyme N-terminal" evidence="4">
    <location>
        <begin position="100"/>
        <end position="233"/>
    </location>
</feature>
<dbReference type="SUPFAM" id="SSF51735">
    <property type="entry name" value="NAD(P)-binding Rossmann-fold domains"/>
    <property type="match status" value="1"/>
</dbReference>
<dbReference type="InterPro" id="IPR045213">
    <property type="entry name" value="Malic_NAD-bd_bact_type"/>
</dbReference>
<evidence type="ECO:0000256" key="2">
    <source>
        <dbReference type="ARBA" id="ARBA00023002"/>
    </source>
</evidence>
<dbReference type="InterPro" id="IPR051674">
    <property type="entry name" value="Malate_Decarboxylase"/>
</dbReference>
<dbReference type="PIRSF" id="PIRSF000106">
    <property type="entry name" value="ME"/>
    <property type="match status" value="1"/>
</dbReference>
<name>A0ABW5P865_9BACL</name>
<reference evidence="6" key="1">
    <citation type="journal article" date="2019" name="Int. J. Syst. Evol. Microbiol.">
        <title>The Global Catalogue of Microorganisms (GCM) 10K type strain sequencing project: providing services to taxonomists for standard genome sequencing and annotation.</title>
        <authorList>
            <consortium name="The Broad Institute Genomics Platform"/>
            <consortium name="The Broad Institute Genome Sequencing Center for Infectious Disease"/>
            <person name="Wu L."/>
            <person name="Ma J."/>
        </authorList>
    </citation>
    <scope>NUCLEOTIDE SEQUENCE [LARGE SCALE GENOMIC DNA]</scope>
    <source>
        <strain evidence="6">KCTC 3950</strain>
    </source>
</reference>
<dbReference type="Gene3D" id="3.40.50.10380">
    <property type="entry name" value="Malic enzyme, N-terminal domain"/>
    <property type="match status" value="1"/>
</dbReference>
<evidence type="ECO:0000259" key="3">
    <source>
        <dbReference type="SMART" id="SM00919"/>
    </source>
</evidence>
<comment type="similarity">
    <text evidence="1">Belongs to the malic enzymes family.</text>
</comment>
<dbReference type="InterPro" id="IPR001891">
    <property type="entry name" value="Malic_OxRdtase"/>
</dbReference>
<dbReference type="InterPro" id="IPR012302">
    <property type="entry name" value="Malic_NAD-bd"/>
</dbReference>
<dbReference type="SMART" id="SM00919">
    <property type="entry name" value="Malic_M"/>
    <property type="match status" value="1"/>
</dbReference>